<keyword evidence="3 5" id="KW-1133">Transmembrane helix</keyword>
<reference evidence="7 8" key="1">
    <citation type="submission" date="2021-02" db="EMBL/GenBank/DDBJ databases">
        <title>Genome assembly of Pseudopithomyces chartarum.</title>
        <authorList>
            <person name="Jauregui R."/>
            <person name="Singh J."/>
            <person name="Voisey C."/>
        </authorList>
    </citation>
    <scope>NUCLEOTIDE SEQUENCE [LARGE SCALE GENOMIC DNA]</scope>
    <source>
        <strain evidence="7 8">AGR01</strain>
    </source>
</reference>
<feature type="domain" description="Wax synthase" evidence="6">
    <location>
        <begin position="260"/>
        <end position="335"/>
    </location>
</feature>
<keyword evidence="8" id="KW-1185">Reference proteome</keyword>
<keyword evidence="2 5" id="KW-0812">Transmembrane</keyword>
<evidence type="ECO:0000256" key="3">
    <source>
        <dbReference type="ARBA" id="ARBA00022989"/>
    </source>
</evidence>
<evidence type="ECO:0000259" key="6">
    <source>
        <dbReference type="Pfam" id="PF13813"/>
    </source>
</evidence>
<dbReference type="Pfam" id="PF13813">
    <property type="entry name" value="MBOAT_2"/>
    <property type="match status" value="1"/>
</dbReference>
<proteinExistence type="predicted"/>
<dbReference type="InterPro" id="IPR032805">
    <property type="entry name" value="Wax_synthase_dom"/>
</dbReference>
<feature type="transmembrane region" description="Helical" evidence="5">
    <location>
        <begin position="159"/>
        <end position="181"/>
    </location>
</feature>
<evidence type="ECO:0000256" key="2">
    <source>
        <dbReference type="ARBA" id="ARBA00022692"/>
    </source>
</evidence>
<evidence type="ECO:0000313" key="7">
    <source>
        <dbReference type="EMBL" id="KAK3207845.1"/>
    </source>
</evidence>
<keyword evidence="4 5" id="KW-0472">Membrane</keyword>
<organism evidence="7 8">
    <name type="scientific">Pseudopithomyces chartarum</name>
    <dbReference type="NCBI Taxonomy" id="1892770"/>
    <lineage>
        <taxon>Eukaryota</taxon>
        <taxon>Fungi</taxon>
        <taxon>Dikarya</taxon>
        <taxon>Ascomycota</taxon>
        <taxon>Pezizomycotina</taxon>
        <taxon>Dothideomycetes</taxon>
        <taxon>Pleosporomycetidae</taxon>
        <taxon>Pleosporales</taxon>
        <taxon>Massarineae</taxon>
        <taxon>Didymosphaeriaceae</taxon>
        <taxon>Pseudopithomyces</taxon>
    </lineage>
</organism>
<dbReference type="EMBL" id="WVTA01000008">
    <property type="protein sequence ID" value="KAK3207845.1"/>
    <property type="molecule type" value="Genomic_DNA"/>
</dbReference>
<comment type="caution">
    <text evidence="7">The sequence shown here is derived from an EMBL/GenBank/DDBJ whole genome shotgun (WGS) entry which is preliminary data.</text>
</comment>
<name>A0AAN6RGH8_9PLEO</name>
<accession>A0AAN6RGH8</accession>
<evidence type="ECO:0000313" key="8">
    <source>
        <dbReference type="Proteomes" id="UP001280581"/>
    </source>
</evidence>
<dbReference type="Proteomes" id="UP001280581">
    <property type="component" value="Unassembled WGS sequence"/>
</dbReference>
<gene>
    <name evidence="7" type="ORF">GRF29_96g590115</name>
</gene>
<protein>
    <recommendedName>
        <fullName evidence="6">Wax synthase domain-containing protein</fullName>
    </recommendedName>
</protein>
<evidence type="ECO:0000256" key="5">
    <source>
        <dbReference type="SAM" id="Phobius"/>
    </source>
</evidence>
<comment type="subcellular location">
    <subcellularLocation>
        <location evidence="1">Membrane</location>
        <topology evidence="1">Multi-pass membrane protein</topology>
    </subcellularLocation>
</comment>
<feature type="transmembrane region" description="Helical" evidence="5">
    <location>
        <begin position="14"/>
        <end position="33"/>
    </location>
</feature>
<feature type="transmembrane region" description="Helical" evidence="5">
    <location>
        <begin position="40"/>
        <end position="57"/>
    </location>
</feature>
<evidence type="ECO:0000256" key="1">
    <source>
        <dbReference type="ARBA" id="ARBA00004141"/>
    </source>
</evidence>
<dbReference type="GO" id="GO:0016020">
    <property type="term" value="C:membrane"/>
    <property type="evidence" value="ECO:0007669"/>
    <property type="project" value="UniProtKB-SubCell"/>
</dbReference>
<feature type="transmembrane region" description="Helical" evidence="5">
    <location>
        <begin position="311"/>
        <end position="332"/>
    </location>
</feature>
<feature type="non-terminal residue" evidence="7">
    <location>
        <position position="356"/>
    </location>
</feature>
<evidence type="ECO:0000256" key="4">
    <source>
        <dbReference type="ARBA" id="ARBA00023136"/>
    </source>
</evidence>
<sequence>MWSSGSFSWPLRQIQSLLSVFFLIFIGLVALSFPRYLNRYVFVALLFGFSCVAWKLSDDIFPDHFVQANVLRFLIMFSSHVFYVVCTRPTLSGEENPHDALVHTSDSPWYRGYKLLFNARGVGTRWELRNLYPTQTPFAAKEKVKAKELEKPKSIKKPYWSAIAIRLFRALLNYLIFCLYYDFIDLRAHMIISTSDFSPVRETIIRRLLTEPSSVTPRDILIRTWMAVDKTIPEYLWLSSYHHVTAAFFVATGLDTDDEWPSIFGPVSVAYTVRGYWGIFWHQIIYKSFNGYATIILNSIGIRNKNTARRLLSNALVFALSAIMHGAVSWRLGNECAWGRSLGYWMLQPIAFVLEG</sequence>
<dbReference type="AlphaFoldDB" id="A0AAN6RGH8"/>